<protein>
    <submittedName>
        <fullName evidence="2">Glycine zipper family protein</fullName>
    </submittedName>
</protein>
<name>A0ABS5SB68_9BACT</name>
<evidence type="ECO:0000313" key="2">
    <source>
        <dbReference type="EMBL" id="MBT0651764.1"/>
    </source>
</evidence>
<comment type="caution">
    <text evidence="2">The sequence shown here is derived from an EMBL/GenBank/DDBJ whole genome shotgun (WGS) entry which is preliminary data.</text>
</comment>
<organism evidence="2 3">
    <name type="scientific">Geomobilimonas luticola</name>
    <dbReference type="NCBI Taxonomy" id="1114878"/>
    <lineage>
        <taxon>Bacteria</taxon>
        <taxon>Pseudomonadati</taxon>
        <taxon>Thermodesulfobacteriota</taxon>
        <taxon>Desulfuromonadia</taxon>
        <taxon>Geobacterales</taxon>
        <taxon>Geobacteraceae</taxon>
        <taxon>Geomobilimonas</taxon>
    </lineage>
</organism>
<gene>
    <name evidence="2" type="ORF">KI810_01725</name>
</gene>
<reference evidence="2 3" key="1">
    <citation type="submission" date="2021-05" db="EMBL/GenBank/DDBJ databases">
        <title>The draft genome of Geobacter luticola JCM 17780.</title>
        <authorList>
            <person name="Xu Z."/>
            <person name="Masuda Y."/>
            <person name="Itoh H."/>
            <person name="Senoo K."/>
        </authorList>
    </citation>
    <scope>NUCLEOTIDE SEQUENCE [LARGE SCALE GENOMIC DNA]</scope>
    <source>
        <strain evidence="2 3">JCM 17780</strain>
    </source>
</reference>
<dbReference type="RefSeq" id="WP_214173759.1">
    <property type="nucleotide sequence ID" value="NZ_JAHCVK010000001.1"/>
</dbReference>
<proteinExistence type="predicted"/>
<dbReference type="PROSITE" id="PS51257">
    <property type="entry name" value="PROKAR_LIPOPROTEIN"/>
    <property type="match status" value="1"/>
</dbReference>
<dbReference type="EMBL" id="JAHCVK010000001">
    <property type="protein sequence ID" value="MBT0651764.1"/>
    <property type="molecule type" value="Genomic_DNA"/>
</dbReference>
<accession>A0ABS5SB68</accession>
<sequence length="240" mass="25256">MKRLVSMMLCLTLVSSCATYKTQYVSFKPPEAYPNFQVVAGAPMAAEAYADQAQATDAFGFDIRGAGLLPVQLVIDNKSGQTMEIVSGQTFLVDDDNRYWNVMANRAAVERVEQYTASGAMAAGAGKTAVVGAIAGTILGAAIGIVSGRNVGSAIGKGAALGAAGGAVIGGAQGGSDREREYRIADDIREKGLEGKVIPHAYLANGFIFFPGEARSAKELRMQVREKESGDTYLVTFKLK</sequence>
<keyword evidence="3" id="KW-1185">Reference proteome</keyword>
<evidence type="ECO:0000313" key="3">
    <source>
        <dbReference type="Proteomes" id="UP000756860"/>
    </source>
</evidence>
<feature type="chain" id="PRO_5047330344" evidence="1">
    <location>
        <begin position="21"/>
        <end position="240"/>
    </location>
</feature>
<feature type="signal peptide" evidence="1">
    <location>
        <begin position="1"/>
        <end position="20"/>
    </location>
</feature>
<evidence type="ECO:0000256" key="1">
    <source>
        <dbReference type="SAM" id="SignalP"/>
    </source>
</evidence>
<dbReference type="Proteomes" id="UP000756860">
    <property type="component" value="Unassembled WGS sequence"/>
</dbReference>
<keyword evidence="1" id="KW-0732">Signal</keyword>